<dbReference type="Pfam" id="PF07690">
    <property type="entry name" value="MFS_1"/>
    <property type="match status" value="2"/>
</dbReference>
<evidence type="ECO:0000256" key="5">
    <source>
        <dbReference type="SAM" id="Phobius"/>
    </source>
</evidence>
<feature type="transmembrane region" description="Helical" evidence="5">
    <location>
        <begin position="76"/>
        <end position="99"/>
    </location>
</feature>
<keyword evidence="4 5" id="KW-0472">Membrane</keyword>
<comment type="subcellular location">
    <subcellularLocation>
        <location evidence="1">Cell membrane</location>
        <topology evidence="1">Multi-pass membrane protein</topology>
    </subcellularLocation>
</comment>
<evidence type="ECO:0000313" key="8">
    <source>
        <dbReference type="Proteomes" id="UP000006281"/>
    </source>
</evidence>
<accession>K0K6M8</accession>
<dbReference type="EMBL" id="HE804045">
    <property type="protein sequence ID" value="CCH32223.1"/>
    <property type="molecule type" value="Genomic_DNA"/>
</dbReference>
<evidence type="ECO:0000313" key="7">
    <source>
        <dbReference type="EMBL" id="CCH32223.1"/>
    </source>
</evidence>
<dbReference type="STRING" id="1179773.BN6_49530"/>
<dbReference type="InterPro" id="IPR020846">
    <property type="entry name" value="MFS_dom"/>
</dbReference>
<keyword evidence="3 5" id="KW-1133">Transmembrane helix</keyword>
<dbReference type="BioCyc" id="SESP1179773:BN6_RS23945-MONOMER"/>
<dbReference type="PANTHER" id="PTHR23501:SF197">
    <property type="entry name" value="COMD"/>
    <property type="match status" value="1"/>
</dbReference>
<organism evidence="7 8">
    <name type="scientific">Saccharothrix espanaensis (strain ATCC 51144 / DSM 44229 / JCM 9112 / NBRC 15066 / NRRL 15764)</name>
    <dbReference type="NCBI Taxonomy" id="1179773"/>
    <lineage>
        <taxon>Bacteria</taxon>
        <taxon>Bacillati</taxon>
        <taxon>Actinomycetota</taxon>
        <taxon>Actinomycetes</taxon>
        <taxon>Pseudonocardiales</taxon>
        <taxon>Pseudonocardiaceae</taxon>
        <taxon>Saccharothrix</taxon>
    </lineage>
</organism>
<evidence type="ECO:0000256" key="3">
    <source>
        <dbReference type="ARBA" id="ARBA00022989"/>
    </source>
</evidence>
<dbReference type="RefSeq" id="WP_015102335.1">
    <property type="nucleotide sequence ID" value="NC_019673.1"/>
</dbReference>
<dbReference type="GO" id="GO:0005886">
    <property type="term" value="C:plasma membrane"/>
    <property type="evidence" value="ECO:0007669"/>
    <property type="project" value="UniProtKB-SubCell"/>
</dbReference>
<reference evidence="7 8" key="1">
    <citation type="journal article" date="2012" name="BMC Genomics">
        <title>Complete genome sequence of Saccharothrix espanaensis DSM 44229T and comparison to the other completely sequenced Pseudonocardiaceae.</title>
        <authorList>
            <person name="Strobel T."/>
            <person name="Al-Dilaimi A."/>
            <person name="Blom J."/>
            <person name="Gessner A."/>
            <person name="Kalinowski J."/>
            <person name="Luzhetska M."/>
            <person name="Puhler A."/>
            <person name="Szczepanowski R."/>
            <person name="Bechthold A."/>
            <person name="Ruckert C."/>
        </authorList>
    </citation>
    <scope>NUCLEOTIDE SEQUENCE [LARGE SCALE GENOMIC DNA]</scope>
    <source>
        <strain evidence="8">ATCC 51144 / DSM 44229 / JCM 9112 / NBRC 15066 / NRRL 15764</strain>
    </source>
</reference>
<feature type="transmembrane region" description="Helical" evidence="5">
    <location>
        <begin position="284"/>
        <end position="303"/>
    </location>
</feature>
<feature type="transmembrane region" description="Helical" evidence="5">
    <location>
        <begin position="370"/>
        <end position="389"/>
    </location>
</feature>
<name>K0K6M8_SACES</name>
<dbReference type="KEGG" id="sesp:BN6_49530"/>
<dbReference type="PATRIC" id="fig|1179773.3.peg.4971"/>
<evidence type="ECO:0000256" key="2">
    <source>
        <dbReference type="ARBA" id="ARBA00022692"/>
    </source>
</evidence>
<keyword evidence="8" id="KW-1185">Reference proteome</keyword>
<evidence type="ECO:0000259" key="6">
    <source>
        <dbReference type="PROSITE" id="PS50850"/>
    </source>
</evidence>
<feature type="transmembrane region" description="Helical" evidence="5">
    <location>
        <begin position="12"/>
        <end position="32"/>
    </location>
</feature>
<feature type="transmembrane region" description="Helical" evidence="5">
    <location>
        <begin position="310"/>
        <end position="337"/>
    </location>
</feature>
<dbReference type="SUPFAM" id="SSF103473">
    <property type="entry name" value="MFS general substrate transporter"/>
    <property type="match status" value="1"/>
</dbReference>
<dbReference type="Proteomes" id="UP000006281">
    <property type="component" value="Chromosome"/>
</dbReference>
<dbReference type="InterPro" id="IPR036259">
    <property type="entry name" value="MFS_trans_sf"/>
</dbReference>
<dbReference type="AlphaFoldDB" id="K0K6M8"/>
<gene>
    <name evidence="7" type="ordered locus">BN6_49530</name>
</gene>
<dbReference type="GO" id="GO:0022857">
    <property type="term" value="F:transmembrane transporter activity"/>
    <property type="evidence" value="ECO:0007669"/>
    <property type="project" value="InterPro"/>
</dbReference>
<dbReference type="Gene3D" id="1.20.1250.20">
    <property type="entry name" value="MFS general substrate transporter like domains"/>
    <property type="match status" value="2"/>
</dbReference>
<dbReference type="PROSITE" id="PS50850">
    <property type="entry name" value="MFS"/>
    <property type="match status" value="1"/>
</dbReference>
<feature type="transmembrane region" description="Helical" evidence="5">
    <location>
        <begin position="152"/>
        <end position="173"/>
    </location>
</feature>
<keyword evidence="2 5" id="KW-0812">Transmembrane</keyword>
<evidence type="ECO:0000256" key="1">
    <source>
        <dbReference type="ARBA" id="ARBA00004651"/>
    </source>
</evidence>
<dbReference type="PANTHER" id="PTHR23501">
    <property type="entry name" value="MAJOR FACILITATOR SUPERFAMILY"/>
    <property type="match status" value="1"/>
</dbReference>
<proteinExistence type="predicted"/>
<dbReference type="eggNOG" id="COG2814">
    <property type="taxonomic scope" value="Bacteria"/>
</dbReference>
<dbReference type="OrthoDB" id="3679026at2"/>
<feature type="transmembrane region" description="Helical" evidence="5">
    <location>
        <begin position="44"/>
        <end position="64"/>
    </location>
</feature>
<dbReference type="InterPro" id="IPR011701">
    <property type="entry name" value="MFS"/>
</dbReference>
<feature type="domain" description="Major facilitator superfamily (MFS) profile" evidence="6">
    <location>
        <begin position="8"/>
        <end position="390"/>
    </location>
</feature>
<feature type="transmembrane region" description="Helical" evidence="5">
    <location>
        <begin position="209"/>
        <end position="226"/>
    </location>
</feature>
<feature type="transmembrane region" description="Helical" evidence="5">
    <location>
        <begin position="238"/>
        <end position="264"/>
    </location>
</feature>
<sequence length="390" mass="38957">MSAPARTRVAGPWLALLAGPLSFGIAGPALILPDAAASLGTGTAAVTWIVTAFGWGIAVGTPLLAGLHSHRGVRTALLTCAALVLAGAVVAATVAWLPALVVGSALQGLGTAGFTTVAMSLAGSARAMGLVTSSLAVVGSASPLIGDLVGDALGWQLALALPAVSLLAVPAVLRSAPRTPVVPSRFDPMGAILVTALVTALVFVPHFWLPAGVAVVLIAVLVAAHLRSRPDGFVPAVLLRTPVFLISAGLAFVLAVVNFGLMYVLPPRLTEHSGWTSGEVGLALLWPLLFGGLVSYVVVAATARTPFRVVAVLFPALAAIGLVLTGVSVVPVVLLVAQALASLAAASGQGVYAVRAGNAVDSHRAPAMGLFNLTYLLGAAFGPAIAALLA</sequence>
<evidence type="ECO:0000256" key="4">
    <source>
        <dbReference type="ARBA" id="ARBA00023136"/>
    </source>
</evidence>
<dbReference type="HOGENOM" id="CLU_050840_0_0_11"/>
<protein>
    <submittedName>
        <fullName evidence="7">Permease, MFS-type</fullName>
    </submittedName>
</protein>